<evidence type="ECO:0000313" key="3">
    <source>
        <dbReference type="Proteomes" id="UP001160148"/>
    </source>
</evidence>
<accession>A0AAV0VXB2</accession>
<dbReference type="PANTHER" id="PTHR33273:SF4">
    <property type="entry name" value="ENDONUCLEASE_EXONUCLEASE_PHOSPHATASE DOMAIN-CONTAINING PROTEIN"/>
    <property type="match status" value="1"/>
</dbReference>
<protein>
    <recommendedName>
        <fullName evidence="1">Endonuclease/exonuclease/phosphatase domain-containing protein</fullName>
    </recommendedName>
</protein>
<dbReference type="EMBL" id="CARXXK010000001">
    <property type="protein sequence ID" value="CAI6348942.1"/>
    <property type="molecule type" value="Genomic_DNA"/>
</dbReference>
<feature type="domain" description="Endonuclease/exonuclease/phosphatase" evidence="1">
    <location>
        <begin position="9"/>
        <end position="166"/>
    </location>
</feature>
<name>A0AAV0VXB2_9HEMI</name>
<dbReference type="Pfam" id="PF03372">
    <property type="entry name" value="Exo_endo_phos"/>
    <property type="match status" value="1"/>
</dbReference>
<reference evidence="2 3" key="1">
    <citation type="submission" date="2023-01" db="EMBL/GenBank/DDBJ databases">
        <authorList>
            <person name="Whitehead M."/>
        </authorList>
    </citation>
    <scope>NUCLEOTIDE SEQUENCE [LARGE SCALE GENOMIC DNA]</scope>
</reference>
<evidence type="ECO:0000259" key="1">
    <source>
        <dbReference type="Pfam" id="PF03372"/>
    </source>
</evidence>
<comment type="caution">
    <text evidence="2">The sequence shown here is derived from an EMBL/GenBank/DDBJ whole genome shotgun (WGS) entry which is preliminary data.</text>
</comment>
<proteinExistence type="predicted"/>
<organism evidence="2 3">
    <name type="scientific">Macrosiphum euphorbiae</name>
    <name type="common">potato aphid</name>
    <dbReference type="NCBI Taxonomy" id="13131"/>
    <lineage>
        <taxon>Eukaryota</taxon>
        <taxon>Metazoa</taxon>
        <taxon>Ecdysozoa</taxon>
        <taxon>Arthropoda</taxon>
        <taxon>Hexapoda</taxon>
        <taxon>Insecta</taxon>
        <taxon>Pterygota</taxon>
        <taxon>Neoptera</taxon>
        <taxon>Paraneoptera</taxon>
        <taxon>Hemiptera</taxon>
        <taxon>Sternorrhyncha</taxon>
        <taxon>Aphidomorpha</taxon>
        <taxon>Aphidoidea</taxon>
        <taxon>Aphididae</taxon>
        <taxon>Macrosiphini</taxon>
        <taxon>Macrosiphum</taxon>
    </lineage>
</organism>
<evidence type="ECO:0000313" key="2">
    <source>
        <dbReference type="EMBL" id="CAI6348942.1"/>
    </source>
</evidence>
<dbReference type="InterPro" id="IPR005135">
    <property type="entry name" value="Endo/exonuclease/phosphatase"/>
</dbReference>
<keyword evidence="3" id="KW-1185">Reference proteome</keyword>
<sequence>MSEQLKILYWNYQGLGNKKSELLNFIRQHKIHIILLSETYLKRTASFKLPNYHIYRNYRPTPSGQTRSARGTAILVANKLVHYEVPIQTNSLKNTTIHIQINNRETRLSAIYKRPINALMPSDVDNLLDTDLPTILAGDMNAKHPFWNSRRTNAAGLILINHMEENDYLIVAPDTPTSANINLTS</sequence>
<dbReference type="SUPFAM" id="SSF56219">
    <property type="entry name" value="DNase I-like"/>
    <property type="match status" value="1"/>
</dbReference>
<dbReference type="InterPro" id="IPR036691">
    <property type="entry name" value="Endo/exonu/phosph_ase_sf"/>
</dbReference>
<dbReference type="Proteomes" id="UP001160148">
    <property type="component" value="Unassembled WGS sequence"/>
</dbReference>
<dbReference type="Gene3D" id="3.60.10.10">
    <property type="entry name" value="Endonuclease/exonuclease/phosphatase"/>
    <property type="match status" value="1"/>
</dbReference>
<dbReference type="AlphaFoldDB" id="A0AAV0VXB2"/>
<dbReference type="PANTHER" id="PTHR33273">
    <property type="entry name" value="DOMAIN-CONTAINING PROTEIN, PUTATIVE-RELATED"/>
    <property type="match status" value="1"/>
</dbReference>
<dbReference type="GO" id="GO:0003824">
    <property type="term" value="F:catalytic activity"/>
    <property type="evidence" value="ECO:0007669"/>
    <property type="project" value="InterPro"/>
</dbReference>
<gene>
    <name evidence="2" type="ORF">MEUPH1_LOCUS5564</name>
</gene>